<dbReference type="RefSeq" id="WP_146452946.1">
    <property type="nucleotide sequence ID" value="NZ_SJPS01000011.1"/>
</dbReference>
<dbReference type="OrthoDB" id="292087at2"/>
<evidence type="ECO:0000259" key="1">
    <source>
        <dbReference type="Pfam" id="PF12728"/>
    </source>
</evidence>
<dbReference type="Pfam" id="PF12728">
    <property type="entry name" value="HTH_17"/>
    <property type="match status" value="1"/>
</dbReference>
<feature type="domain" description="Helix-turn-helix" evidence="1">
    <location>
        <begin position="42"/>
        <end position="94"/>
    </location>
</feature>
<organism evidence="2 3">
    <name type="scientific">Bythopirellula polymerisocia</name>
    <dbReference type="NCBI Taxonomy" id="2528003"/>
    <lineage>
        <taxon>Bacteria</taxon>
        <taxon>Pseudomonadati</taxon>
        <taxon>Planctomycetota</taxon>
        <taxon>Planctomycetia</taxon>
        <taxon>Pirellulales</taxon>
        <taxon>Lacipirellulaceae</taxon>
        <taxon>Bythopirellula</taxon>
    </lineage>
</organism>
<proteinExistence type="predicted"/>
<name>A0A5C6CCV3_9BACT</name>
<sequence>MDAKGAERITDITNILTQLNDRLSRIETALNDGREPAFQKEWYTVAEAAEILSKAPFTVREWARLARINAMKRPSGRGAASEWMISHSEIERIQNKGLLPRDL</sequence>
<protein>
    <submittedName>
        <fullName evidence="2">Helix-turn-helix domain protein</fullName>
    </submittedName>
</protein>
<dbReference type="AlphaFoldDB" id="A0A5C6CCV3"/>
<keyword evidence="3" id="KW-1185">Reference proteome</keyword>
<dbReference type="InterPro" id="IPR041657">
    <property type="entry name" value="HTH_17"/>
</dbReference>
<comment type="caution">
    <text evidence="2">The sequence shown here is derived from an EMBL/GenBank/DDBJ whole genome shotgun (WGS) entry which is preliminary data.</text>
</comment>
<gene>
    <name evidence="2" type="ORF">Pla144_47210</name>
</gene>
<reference evidence="2 3" key="1">
    <citation type="submission" date="2019-02" db="EMBL/GenBank/DDBJ databases">
        <title>Deep-cultivation of Planctomycetes and their phenomic and genomic characterization uncovers novel biology.</title>
        <authorList>
            <person name="Wiegand S."/>
            <person name="Jogler M."/>
            <person name="Boedeker C."/>
            <person name="Pinto D."/>
            <person name="Vollmers J."/>
            <person name="Rivas-Marin E."/>
            <person name="Kohn T."/>
            <person name="Peeters S.H."/>
            <person name="Heuer A."/>
            <person name="Rast P."/>
            <person name="Oberbeckmann S."/>
            <person name="Bunk B."/>
            <person name="Jeske O."/>
            <person name="Meyerdierks A."/>
            <person name="Storesund J.E."/>
            <person name="Kallscheuer N."/>
            <person name="Luecker S."/>
            <person name="Lage O.M."/>
            <person name="Pohl T."/>
            <person name="Merkel B.J."/>
            <person name="Hornburger P."/>
            <person name="Mueller R.-W."/>
            <person name="Bruemmer F."/>
            <person name="Labrenz M."/>
            <person name="Spormann A.M."/>
            <person name="Op Den Camp H."/>
            <person name="Overmann J."/>
            <person name="Amann R."/>
            <person name="Jetten M.S.M."/>
            <person name="Mascher T."/>
            <person name="Medema M.H."/>
            <person name="Devos D.P."/>
            <person name="Kaster A.-K."/>
            <person name="Ovreas L."/>
            <person name="Rohde M."/>
            <person name="Galperin M.Y."/>
            <person name="Jogler C."/>
        </authorList>
    </citation>
    <scope>NUCLEOTIDE SEQUENCE [LARGE SCALE GENOMIC DNA]</scope>
    <source>
        <strain evidence="2 3">Pla144</strain>
    </source>
</reference>
<dbReference type="EMBL" id="SJPS01000011">
    <property type="protein sequence ID" value="TWU21311.1"/>
    <property type="molecule type" value="Genomic_DNA"/>
</dbReference>
<dbReference type="Proteomes" id="UP000318437">
    <property type="component" value="Unassembled WGS sequence"/>
</dbReference>
<accession>A0A5C6CCV3</accession>
<evidence type="ECO:0000313" key="2">
    <source>
        <dbReference type="EMBL" id="TWU21311.1"/>
    </source>
</evidence>
<evidence type="ECO:0000313" key="3">
    <source>
        <dbReference type="Proteomes" id="UP000318437"/>
    </source>
</evidence>